<name>A0A4S4KIX3_9APHY</name>
<protein>
    <submittedName>
        <fullName evidence="1">Uncharacterized protein</fullName>
    </submittedName>
</protein>
<dbReference type="Gene3D" id="3.10.10.10">
    <property type="entry name" value="HIV Type 1 Reverse Transcriptase, subunit A, domain 1"/>
    <property type="match status" value="1"/>
</dbReference>
<evidence type="ECO:0000313" key="2">
    <source>
        <dbReference type="Proteomes" id="UP000309038"/>
    </source>
</evidence>
<dbReference type="Gene3D" id="3.30.70.270">
    <property type="match status" value="1"/>
</dbReference>
<dbReference type="Proteomes" id="UP000309038">
    <property type="component" value="Unassembled WGS sequence"/>
</dbReference>
<proteinExistence type="predicted"/>
<gene>
    <name evidence="1" type="ORF">EW026_g3850</name>
</gene>
<dbReference type="InterPro" id="IPR051320">
    <property type="entry name" value="Viral_Replic_Matur_Polypro"/>
</dbReference>
<dbReference type="EMBL" id="SGPJ01000125">
    <property type="protein sequence ID" value="THG98311.1"/>
    <property type="molecule type" value="Genomic_DNA"/>
</dbReference>
<accession>A0A4S4KIX3</accession>
<sequence>MPLHHPFLISAARASRLVEVLKYKPVDRKVRPVPTTLPEEFRIVRRAPADILADLPQLPLHPPSFLPRSRYTQERYDEYPVDIAGWLSEEERQLVEWLVLTHEHVFAWEENEKGAFTSELFDPILLPTIEHTPWVMKNIPIPPGIYEDVCQVLKTKIEAQVYEPSNSSYRSKWFCVLKKDKKSLRLVHDLQPLNTVAITDVSTLPSTEDIVDKFGGRAYYSGLDLLVAFNQRELDVRSRDITTFQTPFGAYRLTSIPMGYTNSMQILQGDVTFIFRGEIPHITDPFADDCNVKGPASRYELEEKLFLAT</sequence>
<evidence type="ECO:0000313" key="1">
    <source>
        <dbReference type="EMBL" id="THG98311.1"/>
    </source>
</evidence>
<reference evidence="1 2" key="1">
    <citation type="submission" date="2019-02" db="EMBL/GenBank/DDBJ databases">
        <title>Genome sequencing of the rare red list fungi Phlebia centrifuga.</title>
        <authorList>
            <person name="Buettner E."/>
            <person name="Kellner H."/>
        </authorList>
    </citation>
    <scope>NUCLEOTIDE SEQUENCE [LARGE SCALE GENOMIC DNA]</scope>
    <source>
        <strain evidence="1 2">DSM 108282</strain>
    </source>
</reference>
<dbReference type="PANTHER" id="PTHR33064">
    <property type="entry name" value="POL PROTEIN"/>
    <property type="match status" value="1"/>
</dbReference>
<dbReference type="SUPFAM" id="SSF56672">
    <property type="entry name" value="DNA/RNA polymerases"/>
    <property type="match status" value="1"/>
</dbReference>
<dbReference type="PANTHER" id="PTHR33064:SF37">
    <property type="entry name" value="RIBONUCLEASE H"/>
    <property type="match status" value="1"/>
</dbReference>
<comment type="caution">
    <text evidence="1">The sequence shown here is derived from an EMBL/GenBank/DDBJ whole genome shotgun (WGS) entry which is preliminary data.</text>
</comment>
<dbReference type="InterPro" id="IPR043128">
    <property type="entry name" value="Rev_trsase/Diguanyl_cyclase"/>
</dbReference>
<dbReference type="AlphaFoldDB" id="A0A4S4KIX3"/>
<dbReference type="CDD" id="cd01647">
    <property type="entry name" value="RT_LTR"/>
    <property type="match status" value="1"/>
</dbReference>
<dbReference type="InterPro" id="IPR043502">
    <property type="entry name" value="DNA/RNA_pol_sf"/>
</dbReference>
<organism evidence="1 2">
    <name type="scientific">Hermanssonia centrifuga</name>
    <dbReference type="NCBI Taxonomy" id="98765"/>
    <lineage>
        <taxon>Eukaryota</taxon>
        <taxon>Fungi</taxon>
        <taxon>Dikarya</taxon>
        <taxon>Basidiomycota</taxon>
        <taxon>Agaricomycotina</taxon>
        <taxon>Agaricomycetes</taxon>
        <taxon>Polyporales</taxon>
        <taxon>Meruliaceae</taxon>
        <taxon>Hermanssonia</taxon>
    </lineage>
</organism>
<keyword evidence="2" id="KW-1185">Reference proteome</keyword>